<dbReference type="InterPro" id="IPR018181">
    <property type="entry name" value="Heat_shock_70_CS"/>
</dbReference>
<comment type="similarity">
    <text evidence="1">Belongs to the heat shock protein 70 family.</text>
</comment>
<evidence type="ECO:0000313" key="5">
    <source>
        <dbReference type="Proteomes" id="UP000240892"/>
    </source>
</evidence>
<dbReference type="CDD" id="cd10231">
    <property type="entry name" value="ASKHA_NBD_HSP70_YegD-like"/>
    <property type="match status" value="1"/>
</dbReference>
<dbReference type="EMBL" id="PYHO01000018">
    <property type="protein sequence ID" value="PSR45254.1"/>
    <property type="molecule type" value="Genomic_DNA"/>
</dbReference>
<gene>
    <name evidence="4" type="ORF">C8256_19115</name>
</gene>
<dbReference type="STRING" id="1006000.GKAS_01908"/>
<dbReference type="GO" id="GO:0140662">
    <property type="term" value="F:ATP-dependent protein folding chaperone"/>
    <property type="evidence" value="ECO:0007669"/>
    <property type="project" value="InterPro"/>
</dbReference>
<evidence type="ECO:0000256" key="1">
    <source>
        <dbReference type="ARBA" id="ARBA00007381"/>
    </source>
</evidence>
<dbReference type="Proteomes" id="UP000240892">
    <property type="component" value="Unassembled WGS sequence"/>
</dbReference>
<comment type="caution">
    <text evidence="4">The sequence shown here is derived from an EMBL/GenBank/DDBJ whole genome shotgun (WGS) entry which is preliminary data.</text>
</comment>
<dbReference type="Gene3D" id="3.90.640.10">
    <property type="entry name" value="Actin, Chain A, domain 4"/>
    <property type="match status" value="1"/>
</dbReference>
<dbReference type="InterPro" id="IPR042054">
    <property type="entry name" value="YegD-like"/>
</dbReference>
<dbReference type="AlphaFoldDB" id="A0A2T2XY74"/>
<evidence type="ECO:0000256" key="3">
    <source>
        <dbReference type="ARBA" id="ARBA00022840"/>
    </source>
</evidence>
<dbReference type="Gene3D" id="3.30.420.40">
    <property type="match status" value="2"/>
</dbReference>
<dbReference type="NCBIfam" id="NF008673">
    <property type="entry name" value="PRK11678.1"/>
    <property type="match status" value="1"/>
</dbReference>
<proteinExistence type="inferred from homology"/>
<dbReference type="PANTHER" id="PTHR19375">
    <property type="entry name" value="HEAT SHOCK PROTEIN 70KDA"/>
    <property type="match status" value="1"/>
</dbReference>
<organism evidence="4 5">
    <name type="scientific">Kluyvera genomosp. 2</name>
    <dbReference type="NCBI Taxonomy" id="2774054"/>
    <lineage>
        <taxon>Bacteria</taxon>
        <taxon>Pseudomonadati</taxon>
        <taxon>Pseudomonadota</taxon>
        <taxon>Gammaproteobacteria</taxon>
        <taxon>Enterobacterales</taxon>
        <taxon>Enterobacteriaceae</taxon>
        <taxon>Kluyvera</taxon>
    </lineage>
</organism>
<dbReference type="SUPFAM" id="SSF53067">
    <property type="entry name" value="Actin-like ATPase domain"/>
    <property type="match status" value="2"/>
</dbReference>
<dbReference type="PROSITE" id="PS00329">
    <property type="entry name" value="HSP70_2"/>
    <property type="match status" value="1"/>
</dbReference>
<evidence type="ECO:0000313" key="4">
    <source>
        <dbReference type="EMBL" id="PSR45254.1"/>
    </source>
</evidence>
<sequence length="450" mass="49051">MFIGFDYGTANCSIAVMQDGAPRMLMMENGSTLLPSMLSAPTREAVSEWLYRHHQVPATGDETLALLRRAMNYNRDEDIDVLSNSVQFGLASLKQYIDDPEEVYFVKSPKSFLGASGLKPQQVAVFEDLVCSMMLHIRQQAQSQLQDTIEQAVIGRPINFQGLGGDEANAQAVGILQRAAKRAGFRDVVFQYEPVAAGLDFEASLSEEKRVLVVDIGGGTTDCSVLLMGPQWRARHDREQSLLGHSGCRVGGNDLDIALAFKSLMPLLGMGGETEKSIALPILPWWNAVAINDVPAQTDFYSAANGRLLRDLARDARDADKVALLYKVWQQRLSYRLVRSAEESKIALSESEHIATSLPFISDELATAISQDGLETALNQPLTRILEQVQLALENSSEKPDVIYLTGGSARSPLIKKALAQQLPGIPIAGGDDFGSVTAGLARWAQVVFA</sequence>
<protein>
    <submittedName>
        <fullName evidence="4">Molecular chaperone</fullName>
    </submittedName>
</protein>
<keyword evidence="3" id="KW-0067">ATP-binding</keyword>
<dbReference type="RefSeq" id="WP_106929585.1">
    <property type="nucleotide sequence ID" value="NZ_CABMMU010000018.1"/>
</dbReference>
<dbReference type="Pfam" id="PF00012">
    <property type="entry name" value="HSP70"/>
    <property type="match status" value="2"/>
</dbReference>
<name>A0A2T2XY74_9ENTR</name>
<evidence type="ECO:0000256" key="2">
    <source>
        <dbReference type="ARBA" id="ARBA00022741"/>
    </source>
</evidence>
<keyword evidence="5" id="KW-1185">Reference proteome</keyword>
<dbReference type="InterPro" id="IPR043129">
    <property type="entry name" value="ATPase_NBD"/>
</dbReference>
<accession>A0A2T2XY74</accession>
<dbReference type="GO" id="GO:0005524">
    <property type="term" value="F:ATP binding"/>
    <property type="evidence" value="ECO:0007669"/>
    <property type="project" value="UniProtKB-KW"/>
</dbReference>
<keyword evidence="2" id="KW-0547">Nucleotide-binding</keyword>
<dbReference type="InterPro" id="IPR013126">
    <property type="entry name" value="Hsp_70_fam"/>
</dbReference>
<reference evidence="4 5" key="1">
    <citation type="submission" date="2018-03" db="EMBL/GenBank/DDBJ databases">
        <title>First report of an OXA-48+CTX-M-M-producing Kluyvera ascorbata clone recovered from patients admitted in a University Hospital in Madrid, Spain.</title>
        <authorList>
            <person name="Hernandez-Garcia M."/>
            <person name="Leon-Sampedro R."/>
            <person name="Perez-Viso B."/>
            <person name="Morosini M.I."/>
            <person name="Lopez-Fresnena N."/>
            <person name="Coque T.M."/>
            <person name="Bonten M."/>
            <person name="Malhotra-Kumar S."/>
            <person name="Ruiz-Garbajosa P."/>
            <person name="Canton R."/>
        </authorList>
    </citation>
    <scope>NUCLEOTIDE SEQUENCE [LARGE SCALE GENOMIC DNA]</scope>
    <source>
        <strain evidence="4 5">KA2</strain>
    </source>
</reference>